<keyword evidence="2" id="KW-0813">Transport</keyword>
<protein>
    <recommendedName>
        <fullName evidence="8">Major facilitator superfamily (MFS) profile domain-containing protein</fullName>
    </recommendedName>
</protein>
<keyword evidence="10" id="KW-1185">Reference proteome</keyword>
<dbReference type="STRING" id="1902579.BHV28_10980"/>
<feature type="transmembrane region" description="Helical" evidence="7">
    <location>
        <begin position="12"/>
        <end position="34"/>
    </location>
</feature>
<evidence type="ECO:0000256" key="4">
    <source>
        <dbReference type="ARBA" id="ARBA00022692"/>
    </source>
</evidence>
<feature type="transmembrane region" description="Helical" evidence="7">
    <location>
        <begin position="367"/>
        <end position="386"/>
    </location>
</feature>
<keyword evidence="5 7" id="KW-1133">Transmembrane helix</keyword>
<evidence type="ECO:0000256" key="7">
    <source>
        <dbReference type="SAM" id="Phobius"/>
    </source>
</evidence>
<feature type="transmembrane region" description="Helical" evidence="7">
    <location>
        <begin position="235"/>
        <end position="262"/>
    </location>
</feature>
<dbReference type="PROSITE" id="PS50850">
    <property type="entry name" value="MFS"/>
    <property type="match status" value="1"/>
</dbReference>
<feature type="transmembrane region" description="Helical" evidence="7">
    <location>
        <begin position="105"/>
        <end position="134"/>
    </location>
</feature>
<feature type="transmembrane region" description="Helical" evidence="7">
    <location>
        <begin position="300"/>
        <end position="320"/>
    </location>
</feature>
<dbReference type="InterPro" id="IPR005829">
    <property type="entry name" value="Sugar_transporter_CS"/>
</dbReference>
<evidence type="ECO:0000259" key="8">
    <source>
        <dbReference type="PROSITE" id="PS50850"/>
    </source>
</evidence>
<organism evidence="9 10">
    <name type="scientific">Candidatus Tokpelaia hoelldobleri</name>
    <dbReference type="NCBI Taxonomy" id="1902579"/>
    <lineage>
        <taxon>Bacteria</taxon>
        <taxon>Pseudomonadati</taxon>
        <taxon>Pseudomonadota</taxon>
        <taxon>Alphaproteobacteria</taxon>
        <taxon>Hyphomicrobiales</taxon>
        <taxon>Candidatus Tokpelaia</taxon>
    </lineage>
</organism>
<dbReference type="GO" id="GO:0022857">
    <property type="term" value="F:transmembrane transporter activity"/>
    <property type="evidence" value="ECO:0007669"/>
    <property type="project" value="InterPro"/>
</dbReference>
<feature type="transmembrane region" description="Helical" evidence="7">
    <location>
        <begin position="274"/>
        <end position="293"/>
    </location>
</feature>
<evidence type="ECO:0000256" key="3">
    <source>
        <dbReference type="ARBA" id="ARBA00022475"/>
    </source>
</evidence>
<feature type="transmembrane region" description="Helical" evidence="7">
    <location>
        <begin position="146"/>
        <end position="172"/>
    </location>
</feature>
<feature type="transmembrane region" description="Helical" evidence="7">
    <location>
        <begin position="184"/>
        <end position="203"/>
    </location>
</feature>
<dbReference type="PROSITE" id="PS00217">
    <property type="entry name" value="SUGAR_TRANSPORT_2"/>
    <property type="match status" value="1"/>
</dbReference>
<keyword evidence="4 7" id="KW-0812">Transmembrane</keyword>
<gene>
    <name evidence="9" type="ORF">BHV28_10980</name>
</gene>
<dbReference type="PANTHER" id="PTHR43045">
    <property type="entry name" value="SHIKIMATE TRANSPORTER"/>
    <property type="match status" value="1"/>
</dbReference>
<dbReference type="InterPro" id="IPR020846">
    <property type="entry name" value="MFS_dom"/>
</dbReference>
<dbReference type="KEGG" id="thd:BHV28_10980"/>
<sequence>MKPQPVRAAAAALLGTSIEWYDFYAYITAASLVFKDVFFKTGNPFLSAMISMGTVAIGFIARPLGAAVFGHYGDILGRKKSLIITLVMMGAGSTLIGFLPTPASIGISATLLLILLRFVQGVAIGGEWGGAVLISAEHSSPRWRTILASIPQYGSSFGLILSTLMFILVHRLPEAELHSWGWRIPFWGSGVLLVIAFIIRIGINESPEMLRQMEKQQHRDHLPLRTLIRDRPASLVYGIAACTLGIAGTYFATTLMINYTTIYLAVREESLLDVIFWIGFVEFIAIPLATFLAVRFGERIVLLTLSVLGVLIAIPMMWLIETGDMANIAIAILGGSFLVGASYGVLPAYLFRAFPVEIRYSGMSLSYQLCGAIFGGLTPMAGLALAEHTSARWLSLAGLFAVLCVITFIGVWRLTMAKQPSPENGYAETLARTFAE</sequence>
<evidence type="ECO:0000313" key="10">
    <source>
        <dbReference type="Proteomes" id="UP000188912"/>
    </source>
</evidence>
<dbReference type="InterPro" id="IPR005828">
    <property type="entry name" value="MFS_sugar_transport-like"/>
</dbReference>
<evidence type="ECO:0000256" key="2">
    <source>
        <dbReference type="ARBA" id="ARBA00022448"/>
    </source>
</evidence>
<dbReference type="InterPro" id="IPR036259">
    <property type="entry name" value="MFS_trans_sf"/>
</dbReference>
<dbReference type="SUPFAM" id="SSF103473">
    <property type="entry name" value="MFS general substrate transporter"/>
    <property type="match status" value="1"/>
</dbReference>
<reference evidence="9 10" key="2">
    <citation type="journal article" date="2016" name="Sci. Rep.">
        <title>The genome of Rhizobiales bacteria in predatory ants reveals urease gene functions but no genes for nitrogen fixation.</title>
        <authorList>
            <person name="Neuvonen M.M."/>
            <person name="Tamarit D."/>
            <person name="Naslund K."/>
            <person name="Liebig J."/>
            <person name="Feldhaar H."/>
            <person name="Moran N.A."/>
            <person name="Guy L."/>
            <person name="Andersson S.G."/>
        </authorList>
    </citation>
    <scope>NUCLEOTIDE SEQUENCE [LARGE SCALE GENOMIC DNA]</scope>
    <source>
        <strain evidence="9 10">Hsal</strain>
    </source>
</reference>
<dbReference type="Pfam" id="PF00083">
    <property type="entry name" value="Sugar_tr"/>
    <property type="match status" value="1"/>
</dbReference>
<keyword evidence="6 7" id="KW-0472">Membrane</keyword>
<comment type="subcellular location">
    <subcellularLocation>
        <location evidence="1">Cell membrane</location>
        <topology evidence="1">Multi-pass membrane protein</topology>
    </subcellularLocation>
</comment>
<evidence type="ECO:0000256" key="6">
    <source>
        <dbReference type="ARBA" id="ARBA00023136"/>
    </source>
</evidence>
<dbReference type="AlphaFoldDB" id="A0A1U9JVB2"/>
<dbReference type="EMBL" id="CP017315">
    <property type="protein sequence ID" value="AQS41786.1"/>
    <property type="molecule type" value="Genomic_DNA"/>
</dbReference>
<feature type="transmembrane region" description="Helical" evidence="7">
    <location>
        <begin position="392"/>
        <end position="412"/>
    </location>
</feature>
<keyword evidence="3" id="KW-1003">Cell membrane</keyword>
<feature type="transmembrane region" description="Helical" evidence="7">
    <location>
        <begin position="46"/>
        <end position="69"/>
    </location>
</feature>
<proteinExistence type="predicted"/>
<dbReference type="GO" id="GO:0005886">
    <property type="term" value="C:plasma membrane"/>
    <property type="evidence" value="ECO:0007669"/>
    <property type="project" value="UniProtKB-SubCell"/>
</dbReference>
<feature type="domain" description="Major facilitator superfamily (MFS) profile" evidence="8">
    <location>
        <begin position="8"/>
        <end position="419"/>
    </location>
</feature>
<evidence type="ECO:0000256" key="5">
    <source>
        <dbReference type="ARBA" id="ARBA00022989"/>
    </source>
</evidence>
<accession>A0A1U9JVB2</accession>
<dbReference type="Gene3D" id="1.20.1250.20">
    <property type="entry name" value="MFS general substrate transporter like domains"/>
    <property type="match status" value="2"/>
</dbReference>
<feature type="transmembrane region" description="Helical" evidence="7">
    <location>
        <begin position="326"/>
        <end position="346"/>
    </location>
</feature>
<feature type="transmembrane region" description="Helical" evidence="7">
    <location>
        <begin position="81"/>
        <end position="99"/>
    </location>
</feature>
<dbReference type="PANTHER" id="PTHR43045:SF1">
    <property type="entry name" value="SHIKIMATE TRANSPORTER"/>
    <property type="match status" value="1"/>
</dbReference>
<reference evidence="9 10" key="1">
    <citation type="journal article" date="2010" name="Science">
        <title>Genomic comparison of the ants Camponotus floridanus and Harpegnathos saltator.</title>
        <authorList>
            <person name="Bonasio R."/>
            <person name="Zhang G."/>
            <person name="Ye C."/>
            <person name="Mutti N.S."/>
            <person name="Fang X."/>
            <person name="Qin N."/>
            <person name="Donahue G."/>
            <person name="Yang P."/>
            <person name="Li Q."/>
            <person name="Li C."/>
            <person name="Zhang P."/>
            <person name="Huang Z."/>
            <person name="Berger S.L."/>
            <person name="Reinberg D."/>
            <person name="Wang J."/>
            <person name="Liebig J."/>
        </authorList>
    </citation>
    <scope>NUCLEOTIDE SEQUENCE [LARGE SCALE GENOMIC DNA]</scope>
    <source>
        <strain evidence="9 10">Hsal</strain>
    </source>
</reference>
<evidence type="ECO:0000313" key="9">
    <source>
        <dbReference type="EMBL" id="AQS41786.1"/>
    </source>
</evidence>
<name>A0A1U9JVB2_9HYPH</name>
<evidence type="ECO:0000256" key="1">
    <source>
        <dbReference type="ARBA" id="ARBA00004651"/>
    </source>
</evidence>
<dbReference type="Proteomes" id="UP000188912">
    <property type="component" value="Chromosome"/>
</dbReference>